<dbReference type="InterPro" id="IPR009057">
    <property type="entry name" value="Homeodomain-like_sf"/>
</dbReference>
<dbReference type="GO" id="GO:0043565">
    <property type="term" value="F:sequence-specific DNA binding"/>
    <property type="evidence" value="ECO:0007669"/>
    <property type="project" value="InterPro"/>
</dbReference>
<reference evidence="5 6" key="1">
    <citation type="submission" date="2014-04" db="EMBL/GenBank/DDBJ databases">
        <title>Draft genome sequence of Hydrogenovibrio marinus MH-110, a model organism for aerobic H2 metabolism.</title>
        <authorList>
            <person name="Cha H.J."/>
            <person name="Jo B.H."/>
            <person name="Hwang B.H."/>
        </authorList>
    </citation>
    <scope>NUCLEOTIDE SEQUENCE [LARGE SCALE GENOMIC DNA]</scope>
    <source>
        <strain evidence="5 6">MH-110</strain>
    </source>
</reference>
<evidence type="ECO:0000256" key="1">
    <source>
        <dbReference type="ARBA" id="ARBA00023015"/>
    </source>
</evidence>
<proteinExistence type="predicted"/>
<dbReference type="SMART" id="SM00342">
    <property type="entry name" value="HTH_ARAC"/>
    <property type="match status" value="1"/>
</dbReference>
<keyword evidence="1" id="KW-0805">Transcription regulation</keyword>
<keyword evidence="3" id="KW-0804">Transcription</keyword>
<organism evidence="5 6">
    <name type="scientific">Hydrogenovibrio marinus</name>
    <dbReference type="NCBI Taxonomy" id="28885"/>
    <lineage>
        <taxon>Bacteria</taxon>
        <taxon>Pseudomonadati</taxon>
        <taxon>Pseudomonadota</taxon>
        <taxon>Gammaproteobacteria</taxon>
        <taxon>Thiotrichales</taxon>
        <taxon>Piscirickettsiaceae</taxon>
        <taxon>Hydrogenovibrio</taxon>
    </lineage>
</organism>
<keyword evidence="2" id="KW-0238">DNA-binding</keyword>
<dbReference type="PANTHER" id="PTHR43280">
    <property type="entry name" value="ARAC-FAMILY TRANSCRIPTIONAL REGULATOR"/>
    <property type="match status" value="1"/>
</dbReference>
<dbReference type="SUPFAM" id="SSF46689">
    <property type="entry name" value="Homeodomain-like"/>
    <property type="match status" value="1"/>
</dbReference>
<dbReference type="InterPro" id="IPR018060">
    <property type="entry name" value="HTH_AraC"/>
</dbReference>
<protein>
    <recommendedName>
        <fullName evidence="4">HTH araC/xylS-type domain-containing protein</fullName>
    </recommendedName>
</protein>
<dbReference type="STRING" id="28885.EI16_03105"/>
<dbReference type="PANTHER" id="PTHR43280:SF28">
    <property type="entry name" value="HTH-TYPE TRANSCRIPTIONAL ACTIVATOR RHAS"/>
    <property type="match status" value="1"/>
</dbReference>
<dbReference type="PROSITE" id="PS00041">
    <property type="entry name" value="HTH_ARAC_FAMILY_1"/>
    <property type="match status" value="1"/>
</dbReference>
<dbReference type="Proteomes" id="UP000027341">
    <property type="component" value="Unassembled WGS sequence"/>
</dbReference>
<sequence>MKIYIKNMVCDRCCLAVGNVLKEMGLQYESISLGEIDFADHYGIKLPNSIQKRLSEALEALGFSILNDKNSQLIGEIKISCLNYLQDIENPGKKKLSEYISSTIQLEYNYLSSLFSVVEGITIEQYFIQMRVEKVKELLVYRELALKEIAFQLGYSSVAHLSGQFKKITGLTPSHFRLLKDQKLRTPLDKL</sequence>
<comment type="caution">
    <text evidence="5">The sequence shown here is derived from an EMBL/GenBank/DDBJ whole genome shotgun (WGS) entry which is preliminary data.</text>
</comment>
<evidence type="ECO:0000256" key="2">
    <source>
        <dbReference type="ARBA" id="ARBA00023125"/>
    </source>
</evidence>
<evidence type="ECO:0000259" key="4">
    <source>
        <dbReference type="PROSITE" id="PS01124"/>
    </source>
</evidence>
<dbReference type="RefSeq" id="WP_029909285.1">
    <property type="nucleotide sequence ID" value="NZ_AP020335.1"/>
</dbReference>
<evidence type="ECO:0000313" key="5">
    <source>
        <dbReference type="EMBL" id="KDN95305.1"/>
    </source>
</evidence>
<dbReference type="InterPro" id="IPR018062">
    <property type="entry name" value="HTH_AraC-typ_CS"/>
</dbReference>
<dbReference type="Gene3D" id="1.10.10.60">
    <property type="entry name" value="Homeodomain-like"/>
    <property type="match status" value="1"/>
</dbReference>
<dbReference type="Pfam" id="PF12833">
    <property type="entry name" value="HTH_18"/>
    <property type="match status" value="1"/>
</dbReference>
<gene>
    <name evidence="5" type="ORF">EI16_03105</name>
</gene>
<dbReference type="EMBL" id="JMIU01000001">
    <property type="protein sequence ID" value="KDN95305.1"/>
    <property type="molecule type" value="Genomic_DNA"/>
</dbReference>
<name>A0A066ZYX7_HYDMR</name>
<evidence type="ECO:0000313" key="6">
    <source>
        <dbReference type="Proteomes" id="UP000027341"/>
    </source>
</evidence>
<accession>A0A066ZYX7</accession>
<dbReference type="GO" id="GO:0003700">
    <property type="term" value="F:DNA-binding transcription factor activity"/>
    <property type="evidence" value="ECO:0007669"/>
    <property type="project" value="InterPro"/>
</dbReference>
<keyword evidence="6" id="KW-1185">Reference proteome</keyword>
<evidence type="ECO:0000256" key="3">
    <source>
        <dbReference type="ARBA" id="ARBA00023163"/>
    </source>
</evidence>
<dbReference type="PROSITE" id="PS01124">
    <property type="entry name" value="HTH_ARAC_FAMILY_2"/>
    <property type="match status" value="1"/>
</dbReference>
<dbReference type="AlphaFoldDB" id="A0A066ZYX7"/>
<feature type="domain" description="HTH araC/xylS-type" evidence="4">
    <location>
        <begin position="98"/>
        <end position="179"/>
    </location>
</feature>